<accession>A0AAE2CB06</accession>
<keyword evidence="3" id="KW-1185">Reference proteome</keyword>
<sequence>MSLESDERAGSTATQAGPVLQPLHIRQRRRQPPTPTQNPAHHHSPGTSSNPPSPSAQPSATNHLNAPGPSTEHVGPLPEPIEPRTHSPSPLLPSLCTFITKQAPTQPNP</sequence>
<evidence type="ECO:0000313" key="3">
    <source>
        <dbReference type="Proteomes" id="UP001293254"/>
    </source>
</evidence>
<reference evidence="2" key="1">
    <citation type="submission" date="2020-06" db="EMBL/GenBank/DDBJ databases">
        <authorList>
            <person name="Li T."/>
            <person name="Hu X."/>
            <person name="Zhang T."/>
            <person name="Song X."/>
            <person name="Zhang H."/>
            <person name="Dai N."/>
            <person name="Sheng W."/>
            <person name="Hou X."/>
            <person name="Wei L."/>
        </authorList>
    </citation>
    <scope>NUCLEOTIDE SEQUENCE</scope>
    <source>
        <strain evidence="2">3651</strain>
        <tissue evidence="2">Leaf</tissue>
    </source>
</reference>
<protein>
    <submittedName>
        <fullName evidence="2">Uncharacterized protein</fullName>
    </submittedName>
</protein>
<dbReference type="Proteomes" id="UP001293254">
    <property type="component" value="Unassembled WGS sequence"/>
</dbReference>
<organism evidence="2 3">
    <name type="scientific">Sesamum alatum</name>
    <dbReference type="NCBI Taxonomy" id="300844"/>
    <lineage>
        <taxon>Eukaryota</taxon>
        <taxon>Viridiplantae</taxon>
        <taxon>Streptophyta</taxon>
        <taxon>Embryophyta</taxon>
        <taxon>Tracheophyta</taxon>
        <taxon>Spermatophyta</taxon>
        <taxon>Magnoliopsida</taxon>
        <taxon>eudicotyledons</taxon>
        <taxon>Gunneridae</taxon>
        <taxon>Pentapetalae</taxon>
        <taxon>asterids</taxon>
        <taxon>lamiids</taxon>
        <taxon>Lamiales</taxon>
        <taxon>Pedaliaceae</taxon>
        <taxon>Sesamum</taxon>
    </lineage>
</organism>
<dbReference type="EMBL" id="JACGWO010000011">
    <property type="protein sequence ID" value="KAK4415578.1"/>
    <property type="molecule type" value="Genomic_DNA"/>
</dbReference>
<feature type="compositionally biased region" description="Low complexity" evidence="1">
    <location>
        <begin position="45"/>
        <end position="62"/>
    </location>
</feature>
<evidence type="ECO:0000313" key="2">
    <source>
        <dbReference type="EMBL" id="KAK4415578.1"/>
    </source>
</evidence>
<proteinExistence type="predicted"/>
<evidence type="ECO:0000256" key="1">
    <source>
        <dbReference type="SAM" id="MobiDB-lite"/>
    </source>
</evidence>
<feature type="compositionally biased region" description="Polar residues" evidence="1">
    <location>
        <begin position="97"/>
        <end position="109"/>
    </location>
</feature>
<gene>
    <name evidence="2" type="ORF">Salat_2665200</name>
</gene>
<reference evidence="2" key="2">
    <citation type="journal article" date="2024" name="Plant">
        <title>Genomic evolution and insights into agronomic trait innovations of Sesamum species.</title>
        <authorList>
            <person name="Miao H."/>
            <person name="Wang L."/>
            <person name="Qu L."/>
            <person name="Liu H."/>
            <person name="Sun Y."/>
            <person name="Le M."/>
            <person name="Wang Q."/>
            <person name="Wei S."/>
            <person name="Zheng Y."/>
            <person name="Lin W."/>
            <person name="Duan Y."/>
            <person name="Cao H."/>
            <person name="Xiong S."/>
            <person name="Wang X."/>
            <person name="Wei L."/>
            <person name="Li C."/>
            <person name="Ma Q."/>
            <person name="Ju M."/>
            <person name="Zhao R."/>
            <person name="Li G."/>
            <person name="Mu C."/>
            <person name="Tian Q."/>
            <person name="Mei H."/>
            <person name="Zhang T."/>
            <person name="Gao T."/>
            <person name="Zhang H."/>
        </authorList>
    </citation>
    <scope>NUCLEOTIDE SEQUENCE</scope>
    <source>
        <strain evidence="2">3651</strain>
    </source>
</reference>
<feature type="region of interest" description="Disordered" evidence="1">
    <location>
        <begin position="1"/>
        <end position="109"/>
    </location>
</feature>
<dbReference type="AlphaFoldDB" id="A0AAE2CB06"/>
<comment type="caution">
    <text evidence="2">The sequence shown here is derived from an EMBL/GenBank/DDBJ whole genome shotgun (WGS) entry which is preliminary data.</text>
</comment>
<name>A0AAE2CB06_9LAMI</name>